<dbReference type="GO" id="GO:0030182">
    <property type="term" value="P:neuron differentiation"/>
    <property type="evidence" value="ECO:0007669"/>
    <property type="project" value="TreeGrafter"/>
</dbReference>
<accession>A0A158Q3D9</accession>
<dbReference type="GO" id="GO:0000981">
    <property type="term" value="F:DNA-binding transcription factor activity, RNA polymerase II-specific"/>
    <property type="evidence" value="ECO:0007669"/>
    <property type="project" value="TreeGrafter"/>
</dbReference>
<feature type="region of interest" description="Disordered" evidence="2">
    <location>
        <begin position="165"/>
        <end position="197"/>
    </location>
</feature>
<gene>
    <name evidence="3" type="ORF">DME_LOCUS6576</name>
</gene>
<feature type="compositionally biased region" description="Polar residues" evidence="2">
    <location>
        <begin position="134"/>
        <end position="147"/>
    </location>
</feature>
<proteinExistence type="predicted"/>
<reference evidence="6" key="1">
    <citation type="submission" date="2016-04" db="UniProtKB">
        <authorList>
            <consortium name="WormBaseParasite"/>
        </authorList>
    </citation>
    <scope>IDENTIFICATION</scope>
</reference>
<dbReference type="STRING" id="318479.A0A158Q3D9"/>
<protein>
    <submittedName>
        <fullName evidence="6">Homeobox domain-containing protein</fullName>
    </submittedName>
</protein>
<comment type="subcellular location">
    <subcellularLocation>
        <location evidence="1">Nucleus</location>
    </subcellularLocation>
</comment>
<evidence type="ECO:0000256" key="2">
    <source>
        <dbReference type="SAM" id="MobiDB-lite"/>
    </source>
</evidence>
<feature type="compositionally biased region" description="Polar residues" evidence="2">
    <location>
        <begin position="86"/>
        <end position="97"/>
    </location>
</feature>
<dbReference type="PANTHER" id="PTHR11211:SF40">
    <property type="entry name" value="MIRROR, ISOFORM C"/>
    <property type="match status" value="1"/>
</dbReference>
<evidence type="ECO:0000313" key="4">
    <source>
        <dbReference type="Proteomes" id="UP000038040"/>
    </source>
</evidence>
<dbReference type="OrthoDB" id="5873309at2759"/>
<evidence type="ECO:0000256" key="1">
    <source>
        <dbReference type="ARBA" id="ARBA00004123"/>
    </source>
</evidence>
<evidence type="ECO:0000313" key="6">
    <source>
        <dbReference type="WBParaSite" id="DME_0000221601-mRNA-1"/>
    </source>
</evidence>
<feature type="compositionally biased region" description="Acidic residues" evidence="2">
    <location>
        <begin position="60"/>
        <end position="82"/>
    </location>
</feature>
<evidence type="ECO:0000313" key="3">
    <source>
        <dbReference type="EMBL" id="VDN56603.1"/>
    </source>
</evidence>
<feature type="compositionally biased region" description="Polar residues" evidence="2">
    <location>
        <begin position="279"/>
        <end position="289"/>
    </location>
</feature>
<dbReference type="AlphaFoldDB" id="A0A158Q3D9"/>
<feature type="region of interest" description="Disordered" evidence="2">
    <location>
        <begin position="48"/>
        <end position="152"/>
    </location>
</feature>
<dbReference type="Proteomes" id="UP000038040">
    <property type="component" value="Unplaced"/>
</dbReference>
<feature type="region of interest" description="Disordered" evidence="2">
    <location>
        <begin position="279"/>
        <end position="318"/>
    </location>
</feature>
<sequence length="318" mass="35448">MSYFMISRDSNLIFVIIYFDGFRDESRSLANLVSTWFANARRRLKKENKMTWAPPNRPGDDDDDVDDDNDDDFADIDAVEADQCERPSSSGSENVTDNYEVKKEKLETSSSPQDSSQTAQQKCQIKSSMHETFHSTSPQKTSASNKDANNDVLSKKNKIWSIAETISNDSSSSNKKDQPTSSSSNPKLDENSASHQSNSIQLMGGSFNFPANSPFLNLNQWHQQMSLAMHRLPSNYHRPDLFSMMAQTAPLRPVPPPPPPSHLLYNPILIKSVLPPQQPLQTTATSMSNGKWYDPASSPVLNTNDGNNLKKGADSKKD</sequence>
<dbReference type="Proteomes" id="UP000274756">
    <property type="component" value="Unassembled WGS sequence"/>
</dbReference>
<evidence type="ECO:0000313" key="5">
    <source>
        <dbReference type="Proteomes" id="UP000274756"/>
    </source>
</evidence>
<dbReference type="PANTHER" id="PTHR11211">
    <property type="entry name" value="IROQUOIS-CLASS HOMEODOMAIN PROTEIN IRX"/>
    <property type="match status" value="1"/>
</dbReference>
<keyword evidence="5" id="KW-1185">Reference proteome</keyword>
<organism evidence="4 6">
    <name type="scientific">Dracunculus medinensis</name>
    <name type="common">Guinea worm</name>
    <dbReference type="NCBI Taxonomy" id="318479"/>
    <lineage>
        <taxon>Eukaryota</taxon>
        <taxon>Metazoa</taxon>
        <taxon>Ecdysozoa</taxon>
        <taxon>Nematoda</taxon>
        <taxon>Chromadorea</taxon>
        <taxon>Rhabditida</taxon>
        <taxon>Spirurina</taxon>
        <taxon>Dracunculoidea</taxon>
        <taxon>Dracunculidae</taxon>
        <taxon>Dracunculus</taxon>
    </lineage>
</organism>
<dbReference type="GO" id="GO:0000978">
    <property type="term" value="F:RNA polymerase II cis-regulatory region sequence-specific DNA binding"/>
    <property type="evidence" value="ECO:0007669"/>
    <property type="project" value="TreeGrafter"/>
</dbReference>
<feature type="compositionally biased region" description="Polar residues" evidence="2">
    <location>
        <begin position="108"/>
        <end position="127"/>
    </location>
</feature>
<name>A0A158Q3D9_DRAME</name>
<dbReference type="GO" id="GO:0005634">
    <property type="term" value="C:nucleus"/>
    <property type="evidence" value="ECO:0007669"/>
    <property type="project" value="UniProtKB-SubCell"/>
</dbReference>
<dbReference type="GO" id="GO:0048468">
    <property type="term" value="P:cell development"/>
    <property type="evidence" value="ECO:0007669"/>
    <property type="project" value="TreeGrafter"/>
</dbReference>
<dbReference type="WBParaSite" id="DME_0000221601-mRNA-1">
    <property type="protein sequence ID" value="DME_0000221601-mRNA-1"/>
    <property type="gene ID" value="DME_0000221601"/>
</dbReference>
<dbReference type="EMBL" id="UYYG01001156">
    <property type="protein sequence ID" value="VDN56603.1"/>
    <property type="molecule type" value="Genomic_DNA"/>
</dbReference>
<reference evidence="3 5" key="2">
    <citation type="submission" date="2018-11" db="EMBL/GenBank/DDBJ databases">
        <authorList>
            <consortium name="Pathogen Informatics"/>
        </authorList>
    </citation>
    <scope>NUCLEOTIDE SEQUENCE [LARGE SCALE GENOMIC DNA]</scope>
</reference>